<comment type="caution">
    <text evidence="3">The sequence shown here is derived from an EMBL/GenBank/DDBJ whole genome shotgun (WGS) entry which is preliminary data.</text>
</comment>
<feature type="compositionally biased region" description="Polar residues" evidence="1">
    <location>
        <begin position="211"/>
        <end position="231"/>
    </location>
</feature>
<reference evidence="3 4" key="1">
    <citation type="journal article" date="2018" name="PLoS Pathog.">
        <title>Evolution of structural diversity of trichothecenes, a family of toxins produced by plant pathogenic and entomopathogenic fungi.</title>
        <authorList>
            <person name="Proctor R.H."/>
            <person name="McCormick S.P."/>
            <person name="Kim H.S."/>
            <person name="Cardoza R.E."/>
            <person name="Stanley A.M."/>
            <person name="Lindo L."/>
            <person name="Kelly A."/>
            <person name="Brown D.W."/>
            <person name="Lee T."/>
            <person name="Vaughan M.M."/>
            <person name="Alexander N.J."/>
            <person name="Busman M."/>
            <person name="Gutierrez S."/>
        </authorList>
    </citation>
    <scope>NUCLEOTIDE SEQUENCE [LARGE SCALE GENOMIC DNA]</scope>
    <source>
        <strain evidence="3 4">IBT 40837</strain>
    </source>
</reference>
<gene>
    <name evidence="3" type="ORF">TARUN_4938</name>
</gene>
<feature type="region of interest" description="Disordered" evidence="1">
    <location>
        <begin position="206"/>
        <end position="270"/>
    </location>
</feature>
<evidence type="ECO:0000256" key="2">
    <source>
        <dbReference type="SAM" id="SignalP"/>
    </source>
</evidence>
<name>A0A395NML5_TRIAR</name>
<feature type="compositionally biased region" description="Low complexity" evidence="1">
    <location>
        <begin position="244"/>
        <end position="270"/>
    </location>
</feature>
<protein>
    <submittedName>
        <fullName evidence="3">Collagen mcl1</fullName>
    </submittedName>
</protein>
<accession>A0A395NML5</accession>
<sequence>MQYHATTFLAAAAAALMTVAFASSTDLRNQSELRSTAQVEVIKLNTPPSESPGKDVLPCVEIIIRDNTCHFDATEPNYSKAHAECMCSGTTFVDWVRCQQCLLEHGFQSEDNIYWSKILAAASAALCNGAPTAAVGSSLPTPAHTVTAIPVIITPSSGGSPNQPPLETDKNLSPTAGATQAPWAINQTVATNTGVAGPQTSCIGKGAEGFNKQQNNTAPASPTDQPASTTVAVIPTDSAPSVGDSAPSTPTSDSSLLPPGMHSSSESSDAASSLDVSGLAMAIVAGAVMGML</sequence>
<keyword evidence="4" id="KW-1185">Reference proteome</keyword>
<dbReference type="AlphaFoldDB" id="A0A395NML5"/>
<dbReference type="EMBL" id="PXOA01000289">
    <property type="protein sequence ID" value="RFU77320.1"/>
    <property type="molecule type" value="Genomic_DNA"/>
</dbReference>
<feature type="region of interest" description="Disordered" evidence="1">
    <location>
        <begin position="152"/>
        <end position="177"/>
    </location>
</feature>
<dbReference type="STRING" id="490622.A0A395NML5"/>
<keyword evidence="3" id="KW-0176">Collagen</keyword>
<keyword evidence="2" id="KW-0732">Signal</keyword>
<dbReference type="Proteomes" id="UP000266272">
    <property type="component" value="Unassembled WGS sequence"/>
</dbReference>
<evidence type="ECO:0000256" key="1">
    <source>
        <dbReference type="SAM" id="MobiDB-lite"/>
    </source>
</evidence>
<proteinExistence type="predicted"/>
<evidence type="ECO:0000313" key="3">
    <source>
        <dbReference type="EMBL" id="RFU77320.1"/>
    </source>
</evidence>
<dbReference type="OrthoDB" id="4897659at2759"/>
<evidence type="ECO:0000313" key="4">
    <source>
        <dbReference type="Proteomes" id="UP000266272"/>
    </source>
</evidence>
<feature type="signal peptide" evidence="2">
    <location>
        <begin position="1"/>
        <end position="22"/>
    </location>
</feature>
<organism evidence="3 4">
    <name type="scientific">Trichoderma arundinaceum</name>
    <dbReference type="NCBI Taxonomy" id="490622"/>
    <lineage>
        <taxon>Eukaryota</taxon>
        <taxon>Fungi</taxon>
        <taxon>Dikarya</taxon>
        <taxon>Ascomycota</taxon>
        <taxon>Pezizomycotina</taxon>
        <taxon>Sordariomycetes</taxon>
        <taxon>Hypocreomycetidae</taxon>
        <taxon>Hypocreales</taxon>
        <taxon>Hypocreaceae</taxon>
        <taxon>Trichoderma</taxon>
    </lineage>
</organism>
<feature type="chain" id="PRO_5017343040" evidence="2">
    <location>
        <begin position="23"/>
        <end position="292"/>
    </location>
</feature>